<reference evidence="8" key="1">
    <citation type="submission" date="2025-08" db="UniProtKB">
        <authorList>
            <consortium name="RefSeq"/>
        </authorList>
    </citation>
    <scope>IDENTIFICATION</scope>
</reference>
<comment type="cofactor">
    <cofactor evidence="1">
        <name>Mn(2+)</name>
        <dbReference type="ChEBI" id="CHEBI:29035"/>
    </cofactor>
</comment>
<dbReference type="Gene3D" id="3.60.40.10">
    <property type="entry name" value="PPM-type phosphatase domain"/>
    <property type="match status" value="1"/>
</dbReference>
<dbReference type="PANTHER" id="PTHR13832:SF565">
    <property type="entry name" value="AT28366P-RELATED"/>
    <property type="match status" value="1"/>
</dbReference>
<evidence type="ECO:0000313" key="7">
    <source>
        <dbReference type="Proteomes" id="UP000695022"/>
    </source>
</evidence>
<evidence type="ECO:0000256" key="5">
    <source>
        <dbReference type="ARBA" id="ARBA00023211"/>
    </source>
</evidence>
<name>A0ABM1FBV8_PRICU</name>
<organism evidence="7 8">
    <name type="scientific">Priapulus caudatus</name>
    <name type="common">Priapulid worm</name>
    <dbReference type="NCBI Taxonomy" id="37621"/>
    <lineage>
        <taxon>Eukaryota</taxon>
        <taxon>Metazoa</taxon>
        <taxon>Ecdysozoa</taxon>
        <taxon>Scalidophora</taxon>
        <taxon>Priapulida</taxon>
        <taxon>Priapulimorpha</taxon>
        <taxon>Priapulimorphida</taxon>
        <taxon>Priapulidae</taxon>
        <taxon>Priapulus</taxon>
    </lineage>
</organism>
<dbReference type="Pfam" id="PF00481">
    <property type="entry name" value="PP2C"/>
    <property type="match status" value="1"/>
</dbReference>
<proteinExistence type="inferred from homology"/>
<keyword evidence="7" id="KW-1185">Reference proteome</keyword>
<dbReference type="Proteomes" id="UP000695022">
    <property type="component" value="Unplaced"/>
</dbReference>
<evidence type="ECO:0000256" key="2">
    <source>
        <dbReference type="ARBA" id="ARBA00001946"/>
    </source>
</evidence>
<sequence length="87" mass="9556">MVNINARAQKDESMKDELAGSTAVVVLLKRDKIYCGNVGDSRAVASVRGEVEQLSFDHKPSNEAESKRIMAAGGWVEFNRVNGIFQD</sequence>
<keyword evidence="5" id="KW-0464">Manganese</keyword>
<accession>A0ABM1FBV8</accession>
<evidence type="ECO:0000256" key="1">
    <source>
        <dbReference type="ARBA" id="ARBA00001936"/>
    </source>
</evidence>
<protein>
    <recommendedName>
        <fullName evidence="4">protein-serine/threonine phosphatase</fullName>
        <ecNumber evidence="4">3.1.3.16</ecNumber>
    </recommendedName>
</protein>
<evidence type="ECO:0000259" key="6">
    <source>
        <dbReference type="PROSITE" id="PS51746"/>
    </source>
</evidence>
<dbReference type="InterPro" id="IPR001932">
    <property type="entry name" value="PPM-type_phosphatase-like_dom"/>
</dbReference>
<comment type="cofactor">
    <cofactor evidence="2">
        <name>Mg(2+)</name>
        <dbReference type="ChEBI" id="CHEBI:18420"/>
    </cofactor>
</comment>
<dbReference type="CDD" id="cd00143">
    <property type="entry name" value="PP2Cc"/>
    <property type="match status" value="1"/>
</dbReference>
<dbReference type="GeneID" id="106821572"/>
<evidence type="ECO:0000256" key="3">
    <source>
        <dbReference type="ARBA" id="ARBA00006702"/>
    </source>
</evidence>
<feature type="domain" description="PPM-type phosphatase" evidence="6">
    <location>
        <begin position="1"/>
        <end position="87"/>
    </location>
</feature>
<dbReference type="RefSeq" id="XP_014681929.1">
    <property type="nucleotide sequence ID" value="XM_014826443.1"/>
</dbReference>
<gene>
    <name evidence="8" type="primary">LOC106821572</name>
</gene>
<dbReference type="EC" id="3.1.3.16" evidence="4"/>
<dbReference type="PROSITE" id="PS51746">
    <property type="entry name" value="PPM_2"/>
    <property type="match status" value="1"/>
</dbReference>
<dbReference type="SUPFAM" id="SSF81606">
    <property type="entry name" value="PP2C-like"/>
    <property type="match status" value="1"/>
</dbReference>
<dbReference type="InterPro" id="IPR015655">
    <property type="entry name" value="PP2C"/>
</dbReference>
<evidence type="ECO:0000313" key="8">
    <source>
        <dbReference type="RefSeq" id="XP_014681929.1"/>
    </source>
</evidence>
<dbReference type="PANTHER" id="PTHR13832">
    <property type="entry name" value="PROTEIN PHOSPHATASE 2C"/>
    <property type="match status" value="1"/>
</dbReference>
<dbReference type="InterPro" id="IPR036457">
    <property type="entry name" value="PPM-type-like_dom_sf"/>
</dbReference>
<evidence type="ECO:0000256" key="4">
    <source>
        <dbReference type="ARBA" id="ARBA00013081"/>
    </source>
</evidence>
<comment type="similarity">
    <text evidence="3">Belongs to the PP2C family.</text>
</comment>